<name>A0AAU9X741_9CNID</name>
<evidence type="ECO:0000313" key="1">
    <source>
        <dbReference type="EMBL" id="CAH3138606.1"/>
    </source>
</evidence>
<accession>A0AAU9X741</accession>
<keyword evidence="2" id="KW-1185">Reference proteome</keyword>
<comment type="caution">
    <text evidence="1">The sequence shown here is derived from an EMBL/GenBank/DDBJ whole genome shotgun (WGS) entry which is preliminary data.</text>
</comment>
<evidence type="ECO:0000313" key="2">
    <source>
        <dbReference type="Proteomes" id="UP001159428"/>
    </source>
</evidence>
<sequence length="55" mass="6356">MCHKLTVNGTEREHYFACVRWIHSLFTGTYLTLDNVKLMAVCPIPRRATILLASY</sequence>
<dbReference type="Proteomes" id="UP001159428">
    <property type="component" value="Unassembled WGS sequence"/>
</dbReference>
<organism evidence="1 2">
    <name type="scientific">Pocillopora meandrina</name>
    <dbReference type="NCBI Taxonomy" id="46732"/>
    <lineage>
        <taxon>Eukaryota</taxon>
        <taxon>Metazoa</taxon>
        <taxon>Cnidaria</taxon>
        <taxon>Anthozoa</taxon>
        <taxon>Hexacorallia</taxon>
        <taxon>Scleractinia</taxon>
        <taxon>Astrocoeniina</taxon>
        <taxon>Pocilloporidae</taxon>
        <taxon>Pocillopora</taxon>
    </lineage>
</organism>
<reference evidence="1 2" key="1">
    <citation type="submission" date="2022-05" db="EMBL/GenBank/DDBJ databases">
        <authorList>
            <consortium name="Genoscope - CEA"/>
            <person name="William W."/>
        </authorList>
    </citation>
    <scope>NUCLEOTIDE SEQUENCE [LARGE SCALE GENOMIC DNA]</scope>
</reference>
<protein>
    <submittedName>
        <fullName evidence="1">Uncharacterized protein</fullName>
    </submittedName>
</protein>
<dbReference type="EMBL" id="CALNXJ010000032">
    <property type="protein sequence ID" value="CAH3138606.1"/>
    <property type="molecule type" value="Genomic_DNA"/>
</dbReference>
<gene>
    <name evidence="1" type="ORF">PMEA_00018513</name>
</gene>
<proteinExistence type="predicted"/>
<dbReference type="AlphaFoldDB" id="A0AAU9X741"/>